<gene>
    <name evidence="2" type="ORF">DSTB1V02_LOCUS4221</name>
</gene>
<evidence type="ECO:0008006" key="4">
    <source>
        <dbReference type="Google" id="ProtNLM"/>
    </source>
</evidence>
<evidence type="ECO:0000313" key="3">
    <source>
        <dbReference type="Proteomes" id="UP000677054"/>
    </source>
</evidence>
<keyword evidence="1" id="KW-0732">Signal</keyword>
<organism evidence="2">
    <name type="scientific">Darwinula stevensoni</name>
    <dbReference type="NCBI Taxonomy" id="69355"/>
    <lineage>
        <taxon>Eukaryota</taxon>
        <taxon>Metazoa</taxon>
        <taxon>Ecdysozoa</taxon>
        <taxon>Arthropoda</taxon>
        <taxon>Crustacea</taxon>
        <taxon>Oligostraca</taxon>
        <taxon>Ostracoda</taxon>
        <taxon>Podocopa</taxon>
        <taxon>Podocopida</taxon>
        <taxon>Darwinulocopina</taxon>
        <taxon>Darwinuloidea</taxon>
        <taxon>Darwinulidae</taxon>
        <taxon>Darwinula</taxon>
    </lineage>
</organism>
<feature type="signal peptide" evidence="1">
    <location>
        <begin position="1"/>
        <end position="25"/>
    </location>
</feature>
<evidence type="ECO:0000313" key="2">
    <source>
        <dbReference type="EMBL" id="CAD7244322.1"/>
    </source>
</evidence>
<dbReference type="AlphaFoldDB" id="A0A7R8XAN8"/>
<sequence length="73" mass="8171">MYKGGMSSHWLHSLVYLIAITRCFSNTIATTAREGDSPASAETSRPRRHGLIVGHRVVKTFILEILLDLQFSI</sequence>
<feature type="chain" id="PRO_5036209105" description="Secreted protein" evidence="1">
    <location>
        <begin position="26"/>
        <end position="73"/>
    </location>
</feature>
<dbReference type="EMBL" id="LR900129">
    <property type="protein sequence ID" value="CAD7244322.1"/>
    <property type="molecule type" value="Genomic_DNA"/>
</dbReference>
<name>A0A7R8XAN8_9CRUS</name>
<dbReference type="Proteomes" id="UP000677054">
    <property type="component" value="Unassembled WGS sequence"/>
</dbReference>
<reference evidence="2" key="1">
    <citation type="submission" date="2020-11" db="EMBL/GenBank/DDBJ databases">
        <authorList>
            <person name="Tran Van P."/>
        </authorList>
    </citation>
    <scope>NUCLEOTIDE SEQUENCE</scope>
</reference>
<accession>A0A7R8XAN8</accession>
<protein>
    <recommendedName>
        <fullName evidence="4">Secreted protein</fullName>
    </recommendedName>
</protein>
<keyword evidence="3" id="KW-1185">Reference proteome</keyword>
<dbReference type="EMBL" id="CAJPEV010000612">
    <property type="protein sequence ID" value="CAG0886921.1"/>
    <property type="molecule type" value="Genomic_DNA"/>
</dbReference>
<evidence type="ECO:0000256" key="1">
    <source>
        <dbReference type="SAM" id="SignalP"/>
    </source>
</evidence>
<proteinExistence type="predicted"/>